<gene>
    <name evidence="2" type="ORF">PMAYCL1PPCAC_03632</name>
</gene>
<feature type="non-terminal residue" evidence="2">
    <location>
        <position position="1"/>
    </location>
</feature>
<evidence type="ECO:0000313" key="2">
    <source>
        <dbReference type="EMBL" id="GMR33437.1"/>
    </source>
</evidence>
<reference evidence="3" key="1">
    <citation type="submission" date="2022-10" db="EMBL/GenBank/DDBJ databases">
        <title>Genome assembly of Pristionchus species.</title>
        <authorList>
            <person name="Yoshida K."/>
            <person name="Sommer R.J."/>
        </authorList>
    </citation>
    <scope>NUCLEOTIDE SEQUENCE [LARGE SCALE GENOMIC DNA]</scope>
    <source>
        <strain evidence="3">RS5460</strain>
    </source>
</reference>
<organism evidence="2 3">
    <name type="scientific">Pristionchus mayeri</name>
    <dbReference type="NCBI Taxonomy" id="1317129"/>
    <lineage>
        <taxon>Eukaryota</taxon>
        <taxon>Metazoa</taxon>
        <taxon>Ecdysozoa</taxon>
        <taxon>Nematoda</taxon>
        <taxon>Chromadorea</taxon>
        <taxon>Rhabditida</taxon>
        <taxon>Rhabditina</taxon>
        <taxon>Diplogasteromorpha</taxon>
        <taxon>Diplogasteroidea</taxon>
        <taxon>Neodiplogasteridae</taxon>
        <taxon>Pristionchus</taxon>
    </lineage>
</organism>
<dbReference type="GO" id="GO:0006508">
    <property type="term" value="P:proteolysis"/>
    <property type="evidence" value="ECO:0007669"/>
    <property type="project" value="InterPro"/>
</dbReference>
<feature type="domain" description="Peptidase M13 C-terminal" evidence="1">
    <location>
        <begin position="9"/>
        <end position="100"/>
    </location>
</feature>
<dbReference type="InterPro" id="IPR018497">
    <property type="entry name" value="Peptidase_M13_C"/>
</dbReference>
<protein>
    <recommendedName>
        <fullName evidence="1">Peptidase M13 C-terminal domain-containing protein</fullName>
    </recommendedName>
</protein>
<dbReference type="Gene3D" id="3.40.390.10">
    <property type="entry name" value="Collagenase (Catalytic Domain)"/>
    <property type="match status" value="1"/>
</dbReference>
<dbReference type="GO" id="GO:0004222">
    <property type="term" value="F:metalloendopeptidase activity"/>
    <property type="evidence" value="ECO:0007669"/>
    <property type="project" value="InterPro"/>
</dbReference>
<dbReference type="Proteomes" id="UP001328107">
    <property type="component" value="Unassembled WGS sequence"/>
</dbReference>
<comment type="caution">
    <text evidence="2">The sequence shown here is derived from an EMBL/GenBank/DDBJ whole genome shotgun (WGS) entry which is preliminary data.</text>
</comment>
<dbReference type="AlphaFoldDB" id="A0AAN5C854"/>
<feature type="non-terminal residue" evidence="2">
    <location>
        <position position="113"/>
    </location>
</feature>
<dbReference type="SUPFAM" id="SSF55486">
    <property type="entry name" value="Metalloproteases ('zincins'), catalytic domain"/>
    <property type="match status" value="1"/>
</dbReference>
<dbReference type="InterPro" id="IPR024079">
    <property type="entry name" value="MetalloPept_cat_dom_sf"/>
</dbReference>
<dbReference type="EMBL" id="BTRK01000001">
    <property type="protein sequence ID" value="GMR33437.1"/>
    <property type="molecule type" value="Genomic_DNA"/>
</dbReference>
<evidence type="ECO:0000313" key="3">
    <source>
        <dbReference type="Proteomes" id="UP001328107"/>
    </source>
</evidence>
<dbReference type="Pfam" id="PF01431">
    <property type="entry name" value="Peptidase_M13"/>
    <property type="match status" value="1"/>
</dbReference>
<name>A0AAN5C854_9BILA</name>
<sequence length="113" mass="12987">NHVYTLQAYFSAQTASLIAYTGYIFAHEFYHQVQNAFKEPFAIIEDITEHVKGKECVIRYMDRVCSRFTEKACSSKYTENEDGADVFGAQIAFRVLQQIMGDNLDEIVFPDLN</sequence>
<proteinExistence type="predicted"/>
<keyword evidence="3" id="KW-1185">Reference proteome</keyword>
<accession>A0AAN5C854</accession>
<evidence type="ECO:0000259" key="1">
    <source>
        <dbReference type="Pfam" id="PF01431"/>
    </source>
</evidence>